<name>A0A7C3RN57_DICTH</name>
<proteinExistence type="predicted"/>
<gene>
    <name evidence="2" type="ORF">ENW00_08145</name>
</gene>
<dbReference type="EMBL" id="DTIN01000033">
    <property type="protein sequence ID" value="HFX14097.1"/>
    <property type="molecule type" value="Genomic_DNA"/>
</dbReference>
<feature type="transmembrane region" description="Helical" evidence="1">
    <location>
        <begin position="36"/>
        <end position="57"/>
    </location>
</feature>
<feature type="transmembrane region" description="Helical" evidence="1">
    <location>
        <begin position="163"/>
        <end position="187"/>
    </location>
</feature>
<keyword evidence="1" id="KW-0812">Transmembrane</keyword>
<comment type="caution">
    <text evidence="2">The sequence shown here is derived from an EMBL/GenBank/DDBJ whole genome shotgun (WGS) entry which is preliminary data.</text>
</comment>
<evidence type="ECO:0000313" key="2">
    <source>
        <dbReference type="EMBL" id="HFX14097.1"/>
    </source>
</evidence>
<feature type="transmembrane region" description="Helical" evidence="1">
    <location>
        <begin position="69"/>
        <end position="89"/>
    </location>
</feature>
<feature type="transmembrane region" description="Helical" evidence="1">
    <location>
        <begin position="7"/>
        <end position="30"/>
    </location>
</feature>
<sequence>MKDKVRLVEILFFIGLLLVILFSTIPLFNINIPENIYNMVYLFVEFLAFVVALLFFFKIDRKQKLWFGWLFILLGFFIYLLSDFLDIIFKFENAQMLKLLSFILNFVALLLFIIFLSSSLRVRLSFNENFLLVINAILLFILILQVGILPTLLNSTMLLEDKIINILFLIGDYMLLVVFMILFLTITTNFWGGEIAKNYYLLTLSIALLSVANLIFSYILSSYELFKINRIIYLGGYMVIAYSIVKEGVLHEA</sequence>
<feature type="transmembrane region" description="Helical" evidence="1">
    <location>
        <begin position="226"/>
        <end position="245"/>
    </location>
</feature>
<evidence type="ECO:0000256" key="1">
    <source>
        <dbReference type="SAM" id="Phobius"/>
    </source>
</evidence>
<protein>
    <submittedName>
        <fullName evidence="2">Uncharacterized protein</fullName>
    </submittedName>
</protein>
<dbReference type="AlphaFoldDB" id="A0A7C3RN57"/>
<feature type="transmembrane region" description="Helical" evidence="1">
    <location>
        <begin position="199"/>
        <end position="220"/>
    </location>
</feature>
<accession>A0A7C3RN57</accession>
<organism evidence="2">
    <name type="scientific">Dictyoglomus thermophilum</name>
    <dbReference type="NCBI Taxonomy" id="14"/>
    <lineage>
        <taxon>Bacteria</taxon>
        <taxon>Pseudomonadati</taxon>
        <taxon>Dictyoglomota</taxon>
        <taxon>Dictyoglomia</taxon>
        <taxon>Dictyoglomales</taxon>
        <taxon>Dictyoglomaceae</taxon>
        <taxon>Dictyoglomus</taxon>
    </lineage>
</organism>
<reference evidence="2" key="1">
    <citation type="journal article" date="2020" name="mSystems">
        <title>Genome- and Community-Level Interaction Insights into Carbon Utilization and Element Cycling Functions of Hydrothermarchaeota in Hydrothermal Sediment.</title>
        <authorList>
            <person name="Zhou Z."/>
            <person name="Liu Y."/>
            <person name="Xu W."/>
            <person name="Pan J."/>
            <person name="Luo Z.H."/>
            <person name="Li M."/>
        </authorList>
    </citation>
    <scope>NUCLEOTIDE SEQUENCE [LARGE SCALE GENOMIC DNA]</scope>
    <source>
        <strain evidence="2">SpSt-81</strain>
    </source>
</reference>
<feature type="transmembrane region" description="Helical" evidence="1">
    <location>
        <begin position="95"/>
        <end position="118"/>
    </location>
</feature>
<keyword evidence="1" id="KW-1133">Transmembrane helix</keyword>
<feature type="transmembrane region" description="Helical" evidence="1">
    <location>
        <begin position="130"/>
        <end position="151"/>
    </location>
</feature>
<keyword evidence="1" id="KW-0472">Membrane</keyword>